<dbReference type="Gene3D" id="3.30.110.40">
    <property type="entry name" value="TusA-like domain"/>
    <property type="match status" value="1"/>
</dbReference>
<evidence type="ECO:0000313" key="4">
    <source>
        <dbReference type="Proteomes" id="UP000198634"/>
    </source>
</evidence>
<dbReference type="Proteomes" id="UP000198634">
    <property type="component" value="Unassembled WGS sequence"/>
</dbReference>
<evidence type="ECO:0000256" key="1">
    <source>
        <dbReference type="ARBA" id="ARBA00008984"/>
    </source>
</evidence>
<keyword evidence="4" id="KW-1185">Reference proteome</keyword>
<dbReference type="PANTHER" id="PTHR33279:SF6">
    <property type="entry name" value="SULFUR CARRIER PROTEIN YEDF-RELATED"/>
    <property type="match status" value="1"/>
</dbReference>
<feature type="domain" description="UPF0033" evidence="2">
    <location>
        <begin position="16"/>
        <end position="40"/>
    </location>
</feature>
<dbReference type="AlphaFoldDB" id="A0A1H9JAP1"/>
<evidence type="ECO:0000259" key="2">
    <source>
        <dbReference type="PROSITE" id="PS01148"/>
    </source>
</evidence>
<proteinExistence type="inferred from homology"/>
<sequence length="90" mass="9868">MRAPITHCRMNSEIEIDTIGMLCPLPVLKLRKALLSVQPGTVVQLLADDPVAVIDIPHYCSETGHTFLGMETADAHQIFRIRCGAQSPLT</sequence>
<dbReference type="EMBL" id="FOEP01000014">
    <property type="protein sequence ID" value="SEQ83843.1"/>
    <property type="molecule type" value="Genomic_DNA"/>
</dbReference>
<reference evidence="3 4" key="1">
    <citation type="submission" date="2016-10" db="EMBL/GenBank/DDBJ databases">
        <authorList>
            <person name="de Groot N.N."/>
        </authorList>
    </citation>
    <scope>NUCLEOTIDE SEQUENCE [LARGE SCALE GENOMIC DNA]</scope>
    <source>
        <strain evidence="3 4">DSM 22007</strain>
    </source>
</reference>
<accession>A0A1H9JAP1</accession>
<dbReference type="SUPFAM" id="SSF64307">
    <property type="entry name" value="SirA-like"/>
    <property type="match status" value="1"/>
</dbReference>
<dbReference type="STRING" id="657014.SAMN04488092_11479"/>
<dbReference type="Pfam" id="PF01206">
    <property type="entry name" value="TusA"/>
    <property type="match status" value="1"/>
</dbReference>
<name>A0A1H9JAP1_9RHOB</name>
<organism evidence="3 4">
    <name type="scientific">Thalassovita taeanensis</name>
    <dbReference type="NCBI Taxonomy" id="657014"/>
    <lineage>
        <taxon>Bacteria</taxon>
        <taxon>Pseudomonadati</taxon>
        <taxon>Pseudomonadota</taxon>
        <taxon>Alphaproteobacteria</taxon>
        <taxon>Rhodobacterales</taxon>
        <taxon>Roseobacteraceae</taxon>
        <taxon>Thalassovita</taxon>
    </lineage>
</organism>
<gene>
    <name evidence="3" type="ORF">SAMN04488092_11479</name>
</gene>
<comment type="similarity">
    <text evidence="1">Belongs to the sulfur carrier protein TusA family.</text>
</comment>
<dbReference type="PANTHER" id="PTHR33279">
    <property type="entry name" value="SULFUR CARRIER PROTEIN YEDF-RELATED"/>
    <property type="match status" value="1"/>
</dbReference>
<dbReference type="InterPro" id="IPR001455">
    <property type="entry name" value="TusA-like"/>
</dbReference>
<dbReference type="CDD" id="cd00291">
    <property type="entry name" value="SirA_YedF_YeeD"/>
    <property type="match status" value="1"/>
</dbReference>
<dbReference type="InterPro" id="IPR036868">
    <property type="entry name" value="TusA-like_sf"/>
</dbReference>
<evidence type="ECO:0000313" key="3">
    <source>
        <dbReference type="EMBL" id="SEQ83843.1"/>
    </source>
</evidence>
<protein>
    <submittedName>
        <fullName evidence="3">tRNA 2-thiouridine synthesizing protein A</fullName>
    </submittedName>
</protein>
<dbReference type="PROSITE" id="PS01148">
    <property type="entry name" value="UPF0033"/>
    <property type="match status" value="1"/>
</dbReference>